<dbReference type="InterPro" id="IPR029068">
    <property type="entry name" value="Glyas_Bleomycin-R_OHBP_Dase"/>
</dbReference>
<dbReference type="EMBL" id="JACIDT010000016">
    <property type="protein sequence ID" value="MBB3927923.1"/>
    <property type="molecule type" value="Genomic_DNA"/>
</dbReference>
<dbReference type="Gene3D" id="3.10.180.10">
    <property type="entry name" value="2,3-Dihydroxybiphenyl 1,2-Dioxygenase, domain 1"/>
    <property type="match status" value="1"/>
</dbReference>
<dbReference type="AlphaFoldDB" id="A0A7W6BSF1"/>
<comment type="caution">
    <text evidence="1">The sequence shown here is derived from an EMBL/GenBank/DDBJ whole genome shotgun (WGS) entry which is preliminary data.</text>
</comment>
<reference evidence="1 2" key="1">
    <citation type="submission" date="2020-08" db="EMBL/GenBank/DDBJ databases">
        <title>Genomic Encyclopedia of Type Strains, Phase IV (KMG-IV): sequencing the most valuable type-strain genomes for metagenomic binning, comparative biology and taxonomic classification.</title>
        <authorList>
            <person name="Goeker M."/>
        </authorList>
    </citation>
    <scope>NUCLEOTIDE SEQUENCE [LARGE SCALE GENOMIC DNA]</scope>
    <source>
        <strain evidence="1 2">DSM 26189</strain>
    </source>
</reference>
<proteinExistence type="predicted"/>
<protein>
    <recommendedName>
        <fullName evidence="3">VOC domain-containing protein</fullName>
    </recommendedName>
</protein>
<name>A0A7W6BSF1_9SPHN</name>
<accession>A0A7W6BSF1</accession>
<sequence length="170" mass="18667">MFARPNSQHSQVAYVTNDLIAAMAALKAAYDTPGFFEMSNIQPGEDPAGKPVLKIALAVVGGVEIELIEPVGDTAPLFKDFLPDDDGLAIRFHHVATRIEGPLANWDAHVVSLDLTRHPVVFEGAIGDMLRYIYTDERATLGHYVEHVWMSSDLLSQLRALTPSYPPVKD</sequence>
<dbReference type="RefSeq" id="WP_188073362.1">
    <property type="nucleotide sequence ID" value="NZ_BSPS01000005.1"/>
</dbReference>
<keyword evidence="2" id="KW-1185">Reference proteome</keyword>
<evidence type="ECO:0000313" key="1">
    <source>
        <dbReference type="EMBL" id="MBB3927923.1"/>
    </source>
</evidence>
<evidence type="ECO:0008006" key="3">
    <source>
        <dbReference type="Google" id="ProtNLM"/>
    </source>
</evidence>
<dbReference type="Proteomes" id="UP000571950">
    <property type="component" value="Unassembled WGS sequence"/>
</dbReference>
<evidence type="ECO:0000313" key="2">
    <source>
        <dbReference type="Proteomes" id="UP000571950"/>
    </source>
</evidence>
<organism evidence="1 2">
    <name type="scientific">Sphingobium jiangsuense</name>
    <dbReference type="NCBI Taxonomy" id="870476"/>
    <lineage>
        <taxon>Bacteria</taxon>
        <taxon>Pseudomonadati</taxon>
        <taxon>Pseudomonadota</taxon>
        <taxon>Alphaproteobacteria</taxon>
        <taxon>Sphingomonadales</taxon>
        <taxon>Sphingomonadaceae</taxon>
        <taxon>Sphingobium</taxon>
    </lineage>
</organism>
<gene>
    <name evidence="1" type="ORF">GGR43_003662</name>
</gene>